<evidence type="ECO:0000313" key="2">
    <source>
        <dbReference type="EMBL" id="TRM69530.1"/>
    </source>
</evidence>
<dbReference type="EMBL" id="VDMD01000001">
    <property type="protein sequence ID" value="TRM69530.1"/>
    <property type="molecule type" value="Genomic_DNA"/>
</dbReference>
<accession>A0A550CXK7</accession>
<dbReference type="Proteomes" id="UP000320762">
    <property type="component" value="Unassembled WGS sequence"/>
</dbReference>
<reference evidence="2 3" key="1">
    <citation type="journal article" date="2019" name="New Phytol.">
        <title>Comparative genomics reveals unique wood-decay strategies and fruiting body development in the Schizophyllaceae.</title>
        <authorList>
            <person name="Almasi E."/>
            <person name="Sahu N."/>
            <person name="Krizsan K."/>
            <person name="Balint B."/>
            <person name="Kovacs G.M."/>
            <person name="Kiss B."/>
            <person name="Cseklye J."/>
            <person name="Drula E."/>
            <person name="Henrissat B."/>
            <person name="Nagy I."/>
            <person name="Chovatia M."/>
            <person name="Adam C."/>
            <person name="LaButti K."/>
            <person name="Lipzen A."/>
            <person name="Riley R."/>
            <person name="Grigoriev I.V."/>
            <person name="Nagy L.G."/>
        </authorList>
    </citation>
    <scope>NUCLEOTIDE SEQUENCE [LARGE SCALE GENOMIC DNA]</scope>
    <source>
        <strain evidence="2 3">NL-1724</strain>
    </source>
</reference>
<sequence>MTNSTLDPYVAKAQNDDLTPQEKIDGVKKIIQETKFAMLTTHSSDGHLYSRAMVPASPYDHNQLTLVFIANNVSPKFDEIKNDSNVNVSFAHSNTDWASFSGQAKVSQDPELIKKHWSSVDKAWFGDLKDGIHKGNESDPRISIIEVVPDEIRYWTVTKNAAARAADMAAGALTGNTSAPGELRTITKAEIQLTQGLTGK</sequence>
<dbReference type="Pfam" id="PF16242">
    <property type="entry name" value="Pyrid_ox_like"/>
    <property type="match status" value="1"/>
</dbReference>
<evidence type="ECO:0000259" key="1">
    <source>
        <dbReference type="Pfam" id="PF16242"/>
    </source>
</evidence>
<dbReference type="InterPro" id="IPR012349">
    <property type="entry name" value="Split_barrel_FMN-bd"/>
</dbReference>
<dbReference type="PANTHER" id="PTHR34818">
    <property type="entry name" value="PROTEIN BLI-3"/>
    <property type="match status" value="1"/>
</dbReference>
<organism evidence="2 3">
    <name type="scientific">Schizophyllum amplum</name>
    <dbReference type="NCBI Taxonomy" id="97359"/>
    <lineage>
        <taxon>Eukaryota</taxon>
        <taxon>Fungi</taxon>
        <taxon>Dikarya</taxon>
        <taxon>Basidiomycota</taxon>
        <taxon>Agaricomycotina</taxon>
        <taxon>Agaricomycetes</taxon>
        <taxon>Agaricomycetidae</taxon>
        <taxon>Agaricales</taxon>
        <taxon>Schizophyllaceae</taxon>
        <taxon>Schizophyllum</taxon>
    </lineage>
</organism>
<feature type="domain" description="General stress protein FMN-binding split barrel" evidence="1">
    <location>
        <begin position="23"/>
        <end position="177"/>
    </location>
</feature>
<keyword evidence="3" id="KW-1185">Reference proteome</keyword>
<gene>
    <name evidence="2" type="ORF">BD626DRAFT_474423</name>
</gene>
<dbReference type="InterPro" id="IPR038725">
    <property type="entry name" value="YdaG_split_barrel_FMN-bd"/>
</dbReference>
<comment type="caution">
    <text evidence="2">The sequence shown here is derived from an EMBL/GenBank/DDBJ whole genome shotgun (WGS) entry which is preliminary data.</text>
</comment>
<dbReference type="InterPro" id="IPR052917">
    <property type="entry name" value="Stress-Dev_Protein"/>
</dbReference>
<dbReference type="AlphaFoldDB" id="A0A550CXK7"/>
<dbReference type="STRING" id="97359.A0A550CXK7"/>
<dbReference type="Gene3D" id="2.30.110.10">
    <property type="entry name" value="Electron Transport, Fmn-binding Protein, Chain A"/>
    <property type="match status" value="1"/>
</dbReference>
<dbReference type="OrthoDB" id="434253at2759"/>
<protein>
    <recommendedName>
        <fullName evidence="1">General stress protein FMN-binding split barrel domain-containing protein</fullName>
    </recommendedName>
</protein>
<dbReference type="SUPFAM" id="SSF50475">
    <property type="entry name" value="FMN-binding split barrel"/>
    <property type="match status" value="1"/>
</dbReference>
<name>A0A550CXK7_9AGAR</name>
<proteinExistence type="predicted"/>
<evidence type="ECO:0000313" key="3">
    <source>
        <dbReference type="Proteomes" id="UP000320762"/>
    </source>
</evidence>
<dbReference type="PANTHER" id="PTHR34818:SF1">
    <property type="entry name" value="PROTEIN BLI-3"/>
    <property type="match status" value="1"/>
</dbReference>